<feature type="transmembrane region" description="Helical" evidence="2">
    <location>
        <begin position="124"/>
        <end position="142"/>
    </location>
</feature>
<accession>A0A819BUT9</accession>
<feature type="transmembrane region" description="Helical" evidence="2">
    <location>
        <begin position="101"/>
        <end position="118"/>
    </location>
</feature>
<proteinExistence type="predicted"/>
<evidence type="ECO:0000313" key="5">
    <source>
        <dbReference type="Proteomes" id="UP000663866"/>
    </source>
</evidence>
<feature type="region of interest" description="Disordered" evidence="1">
    <location>
        <begin position="1"/>
        <end position="23"/>
    </location>
</feature>
<dbReference type="EMBL" id="CAJNRF010013065">
    <property type="protein sequence ID" value="CAF2145970.1"/>
    <property type="molecule type" value="Genomic_DNA"/>
</dbReference>
<evidence type="ECO:0000313" key="4">
    <source>
        <dbReference type="EMBL" id="CAF3797599.1"/>
    </source>
</evidence>
<feature type="transmembrane region" description="Helical" evidence="2">
    <location>
        <begin position="78"/>
        <end position="94"/>
    </location>
</feature>
<feature type="transmembrane region" description="Helical" evidence="2">
    <location>
        <begin position="39"/>
        <end position="58"/>
    </location>
</feature>
<dbReference type="AlphaFoldDB" id="A0A819BUT9"/>
<evidence type="ECO:0000256" key="1">
    <source>
        <dbReference type="SAM" id="MobiDB-lite"/>
    </source>
</evidence>
<keyword evidence="5" id="KW-1185">Reference proteome</keyword>
<reference evidence="4" key="1">
    <citation type="submission" date="2021-02" db="EMBL/GenBank/DDBJ databases">
        <authorList>
            <person name="Nowell W R."/>
        </authorList>
    </citation>
    <scope>NUCLEOTIDE SEQUENCE</scope>
</reference>
<keyword evidence="2" id="KW-0812">Transmembrane</keyword>
<keyword evidence="2" id="KW-1133">Transmembrane helix</keyword>
<evidence type="ECO:0000313" key="3">
    <source>
        <dbReference type="EMBL" id="CAF2145970.1"/>
    </source>
</evidence>
<protein>
    <submittedName>
        <fullName evidence="4">Uncharacterized protein</fullName>
    </submittedName>
</protein>
<keyword evidence="2" id="KW-0472">Membrane</keyword>
<gene>
    <name evidence="4" type="ORF">OVN521_LOCUS3679</name>
    <name evidence="3" type="ORF">WKI299_LOCUS29313</name>
</gene>
<dbReference type="Proteomes" id="UP000663866">
    <property type="component" value="Unassembled WGS sequence"/>
</dbReference>
<evidence type="ECO:0000256" key="2">
    <source>
        <dbReference type="SAM" id="Phobius"/>
    </source>
</evidence>
<dbReference type="Proteomes" id="UP000663856">
    <property type="component" value="Unassembled WGS sequence"/>
</dbReference>
<feature type="compositionally biased region" description="Polar residues" evidence="1">
    <location>
        <begin position="7"/>
        <end position="23"/>
    </location>
</feature>
<comment type="caution">
    <text evidence="4">The sequence shown here is derived from an EMBL/GenBank/DDBJ whole genome shotgun (WGS) entry which is preliminary data.</text>
</comment>
<dbReference type="EMBL" id="CAJOBG010000321">
    <property type="protein sequence ID" value="CAF3797599.1"/>
    <property type="molecule type" value="Genomic_DNA"/>
</dbReference>
<organism evidence="4 5">
    <name type="scientific">Rotaria magnacalcarata</name>
    <dbReference type="NCBI Taxonomy" id="392030"/>
    <lineage>
        <taxon>Eukaryota</taxon>
        <taxon>Metazoa</taxon>
        <taxon>Spiralia</taxon>
        <taxon>Gnathifera</taxon>
        <taxon>Rotifera</taxon>
        <taxon>Eurotatoria</taxon>
        <taxon>Bdelloidea</taxon>
        <taxon>Philodinida</taxon>
        <taxon>Philodinidae</taxon>
        <taxon>Rotaria</taxon>
    </lineage>
</organism>
<name>A0A819BUT9_9BILA</name>
<sequence length="157" mass="17694">MARRGSARSSQQTTGPLRRSSAVTIGTNTDEHSEWESTIAYFLVVVFFFMIVGAGFHISYMPEMKDWNVKLSDTKMPVYTLIGIGTSVVSALGFGKPYSPAVITIVGFIVNISVSWFFPGLLDWLEKSCLLVVVFALLIEFFRKWWVRNQRVNNDNA</sequence>